<evidence type="ECO:0000313" key="7">
    <source>
        <dbReference type="Proteomes" id="UP000030655"/>
    </source>
</evidence>
<reference evidence="6 7" key="2">
    <citation type="submission" date="2014-03" db="EMBL/GenBank/DDBJ databases">
        <title>The Genome Sequence of Anncaliia algerae insect isolate PRA339.</title>
        <authorList>
            <consortium name="The Broad Institute Genome Sequencing Platform"/>
            <consortium name="The Broad Institute Genome Sequencing Center for Infectious Disease"/>
            <person name="Cuomo C."/>
            <person name="Becnel J."/>
            <person name="Sanscrainte N."/>
            <person name="Walker B."/>
            <person name="Young S.K."/>
            <person name="Zeng Q."/>
            <person name="Gargeya S."/>
            <person name="Fitzgerald M."/>
            <person name="Haas B."/>
            <person name="Abouelleil A."/>
            <person name="Alvarado L."/>
            <person name="Arachchi H.M."/>
            <person name="Berlin A.M."/>
            <person name="Chapman S.B."/>
            <person name="Dewar J."/>
            <person name="Goldberg J."/>
            <person name="Griggs A."/>
            <person name="Gujja S."/>
            <person name="Hansen M."/>
            <person name="Howarth C."/>
            <person name="Imamovic A."/>
            <person name="Larimer J."/>
            <person name="McCowan C."/>
            <person name="Murphy C."/>
            <person name="Neiman D."/>
            <person name="Pearson M."/>
            <person name="Priest M."/>
            <person name="Roberts A."/>
            <person name="Saif S."/>
            <person name="Shea T."/>
            <person name="Sisk P."/>
            <person name="Sykes S."/>
            <person name="Wortman J."/>
            <person name="Nusbaum C."/>
            <person name="Birren B."/>
        </authorList>
    </citation>
    <scope>NUCLEOTIDE SEQUENCE [LARGE SCALE GENOMIC DNA]</scope>
    <source>
        <strain evidence="6 7">PRA339</strain>
    </source>
</reference>
<dbReference type="HOGENOM" id="CLU_000288_77_0_1"/>
<dbReference type="GO" id="GO:0000785">
    <property type="term" value="C:chromatin"/>
    <property type="evidence" value="ECO:0007669"/>
    <property type="project" value="EnsemblFungi"/>
</dbReference>
<dbReference type="CDD" id="cd00200">
    <property type="entry name" value="WD40"/>
    <property type="match status" value="1"/>
</dbReference>
<protein>
    <recommendedName>
        <fullName evidence="4">Polyadenylation factor subunit 2</fullName>
    </recommendedName>
</protein>
<dbReference type="SMART" id="SM00320">
    <property type="entry name" value="WD40"/>
    <property type="match status" value="7"/>
</dbReference>
<dbReference type="SUPFAM" id="SSF50978">
    <property type="entry name" value="WD40 repeat-like"/>
    <property type="match status" value="1"/>
</dbReference>
<accession>A0A059F580</accession>
<keyword evidence="7" id="KW-1185">Reference proteome</keyword>
<dbReference type="STRING" id="1288291.A0A059F580"/>
<dbReference type="Gene3D" id="2.130.10.10">
    <property type="entry name" value="YVTN repeat-like/Quinoprotein amine dehydrogenase"/>
    <property type="match status" value="2"/>
</dbReference>
<dbReference type="VEuPathDB" id="MicrosporidiaDB:H312_00411"/>
<dbReference type="EMBL" id="KK365132">
    <property type="protein sequence ID" value="KCZ82134.1"/>
    <property type="molecule type" value="Genomic_DNA"/>
</dbReference>
<evidence type="ECO:0000313" key="6">
    <source>
        <dbReference type="EMBL" id="KCZ82134.1"/>
    </source>
</evidence>
<dbReference type="InterPro" id="IPR045245">
    <property type="entry name" value="Pfs2-like"/>
</dbReference>
<evidence type="ECO:0000256" key="1">
    <source>
        <dbReference type="ARBA" id="ARBA00022574"/>
    </source>
</evidence>
<evidence type="ECO:0000256" key="2">
    <source>
        <dbReference type="ARBA" id="ARBA00022737"/>
    </source>
</evidence>
<keyword evidence="1 5" id="KW-0853">WD repeat</keyword>
<dbReference type="GO" id="GO:0180010">
    <property type="term" value="P:co-transcriptional mRNA 3'-end processing, cleavage and polyadenylation pathway"/>
    <property type="evidence" value="ECO:0007669"/>
    <property type="project" value="EnsemblFungi"/>
</dbReference>
<feature type="repeat" description="WD" evidence="5">
    <location>
        <begin position="190"/>
        <end position="231"/>
    </location>
</feature>
<keyword evidence="2" id="KW-0677">Repeat</keyword>
<gene>
    <name evidence="6" type="ORF">H312_00411</name>
</gene>
<dbReference type="PROSITE" id="PS50082">
    <property type="entry name" value="WD_REPEATS_2"/>
    <property type="match status" value="6"/>
</dbReference>
<feature type="repeat" description="WD" evidence="5">
    <location>
        <begin position="274"/>
        <end position="315"/>
    </location>
</feature>
<dbReference type="Pfam" id="PF00400">
    <property type="entry name" value="WD40"/>
    <property type="match status" value="6"/>
</dbReference>
<dbReference type="InterPro" id="IPR015943">
    <property type="entry name" value="WD40/YVTN_repeat-like_dom_sf"/>
</dbReference>
<feature type="repeat" description="WD" evidence="5">
    <location>
        <begin position="232"/>
        <end position="273"/>
    </location>
</feature>
<dbReference type="Proteomes" id="UP000030655">
    <property type="component" value="Unassembled WGS sequence"/>
</dbReference>
<name>A0A059F580_9MICR</name>
<dbReference type="PROSITE" id="PS50294">
    <property type="entry name" value="WD_REPEATS_REGION"/>
    <property type="match status" value="5"/>
</dbReference>
<dbReference type="OrthoDB" id="16717at2759"/>
<dbReference type="GO" id="GO:0005847">
    <property type="term" value="C:mRNA cleavage and polyadenylation specificity factor complex"/>
    <property type="evidence" value="ECO:0007669"/>
    <property type="project" value="EnsemblFungi"/>
</dbReference>
<feature type="repeat" description="WD" evidence="5">
    <location>
        <begin position="149"/>
        <end position="180"/>
    </location>
</feature>
<sequence length="420" mass="48255">MQEEEKTNLPNLKEICNAKYQNPKFVYDGKRMRVLTVRRTLDYASAYVYRKYFKKPMPICIDSTSFLGLQPDPAKKYSNESQILYMKEPLFCEPKEAITSEFAHISINKIKCPINVVKYTPDGRRLMSGTSTGEFTLWNAFSFNFETILQAHESPVRSLCWSPSGKFLVSGDSLGIMKFWHPSMLNLLKIDAHNEPVRDISFSSSDSKFCTASDDGTIKIWDSKESKEEGQLKGHGWDVRVAQWHPEYSLIASGGKDNLVKLWDPRVKKELNTLHIHRNTILALQWSKDGKYLLSGGKDQVVKKFDLRAFEEIFSYKNHKKEVTAICLHPNIDSLFVSASSEGGLYFWEMFDENPLKIVNQAHDNTIWGLDFHPLGHVLASGSIDNSVRFWVRERPNKIIESKIKSIEDKERIPGLNIFE</sequence>
<evidence type="ECO:0000256" key="5">
    <source>
        <dbReference type="PROSITE-ProRule" id="PRU00221"/>
    </source>
</evidence>
<dbReference type="AlphaFoldDB" id="A0A059F580"/>
<evidence type="ECO:0000256" key="3">
    <source>
        <dbReference type="ARBA" id="ARBA00025498"/>
    </source>
</evidence>
<comment type="function">
    <text evidence="3">Required for 3'-end cleavage and polyadenylation of pre-mRNAs. Also involved in chromosome segregation where it has a role in chromosome attachment to the mitotic spindle.</text>
</comment>
<dbReference type="InterPro" id="IPR036322">
    <property type="entry name" value="WD40_repeat_dom_sf"/>
</dbReference>
<reference evidence="7" key="1">
    <citation type="submission" date="2013-02" db="EMBL/GenBank/DDBJ databases">
        <authorList>
            <consortium name="The Broad Institute Genome Sequencing Platform"/>
            <person name="Cuomo C."/>
            <person name="Becnel J."/>
            <person name="Sanscrainte N."/>
            <person name="Walker B."/>
            <person name="Young S.K."/>
            <person name="Zeng Q."/>
            <person name="Gargeya S."/>
            <person name="Fitzgerald M."/>
            <person name="Haas B."/>
            <person name="Abouelleil A."/>
            <person name="Alvarado L."/>
            <person name="Arachchi H.M."/>
            <person name="Berlin A.M."/>
            <person name="Chapman S.B."/>
            <person name="Dewar J."/>
            <person name="Goldberg J."/>
            <person name="Griggs A."/>
            <person name="Gujja S."/>
            <person name="Hansen M."/>
            <person name="Howarth C."/>
            <person name="Imamovic A."/>
            <person name="Larimer J."/>
            <person name="McCowan C."/>
            <person name="Murphy C."/>
            <person name="Neiman D."/>
            <person name="Pearson M."/>
            <person name="Priest M."/>
            <person name="Roberts A."/>
            <person name="Saif S."/>
            <person name="Shea T."/>
            <person name="Sisk P."/>
            <person name="Sykes S."/>
            <person name="Wortman J."/>
            <person name="Nusbaum C."/>
            <person name="Birren B."/>
        </authorList>
    </citation>
    <scope>NUCLEOTIDE SEQUENCE [LARGE SCALE GENOMIC DNA]</scope>
    <source>
        <strain evidence="7">PRA339</strain>
    </source>
</reference>
<dbReference type="PRINTS" id="PR00320">
    <property type="entry name" value="GPROTEINBRPT"/>
</dbReference>
<dbReference type="PANTHER" id="PTHR22836">
    <property type="entry name" value="WD40 REPEAT PROTEIN"/>
    <property type="match status" value="1"/>
</dbReference>
<evidence type="ECO:0000256" key="4">
    <source>
        <dbReference type="ARBA" id="ARBA00026154"/>
    </source>
</evidence>
<feature type="repeat" description="WD" evidence="5">
    <location>
        <begin position="316"/>
        <end position="358"/>
    </location>
</feature>
<dbReference type="InterPro" id="IPR001680">
    <property type="entry name" value="WD40_rpt"/>
</dbReference>
<organism evidence="6 7">
    <name type="scientific">Anncaliia algerae PRA339</name>
    <dbReference type="NCBI Taxonomy" id="1288291"/>
    <lineage>
        <taxon>Eukaryota</taxon>
        <taxon>Fungi</taxon>
        <taxon>Fungi incertae sedis</taxon>
        <taxon>Microsporidia</taxon>
        <taxon>Tubulinosematoidea</taxon>
        <taxon>Tubulinosematidae</taxon>
        <taxon>Anncaliia</taxon>
    </lineage>
</organism>
<feature type="repeat" description="WD" evidence="5">
    <location>
        <begin position="360"/>
        <end position="391"/>
    </location>
</feature>
<dbReference type="InterPro" id="IPR020472">
    <property type="entry name" value="WD40_PAC1"/>
</dbReference>
<dbReference type="PANTHER" id="PTHR22836:SF0">
    <property type="entry name" value="PRE-MRNA 3' END PROCESSING PROTEIN WDR33"/>
    <property type="match status" value="1"/>
</dbReference>
<proteinExistence type="predicted"/>